<proteinExistence type="inferred from homology"/>
<dbReference type="SMART" id="SM00248">
    <property type="entry name" value="ANK"/>
    <property type="match status" value="3"/>
</dbReference>
<dbReference type="PROSITE" id="PS50003">
    <property type="entry name" value="PH_DOMAIN"/>
    <property type="match status" value="1"/>
</dbReference>
<dbReference type="InterPro" id="IPR000648">
    <property type="entry name" value="Oxysterol-bd"/>
</dbReference>
<evidence type="ECO:0000313" key="11">
    <source>
        <dbReference type="Proteomes" id="UP000054270"/>
    </source>
</evidence>
<dbReference type="SUPFAM" id="SSF50729">
    <property type="entry name" value="PH domain-like"/>
    <property type="match status" value="1"/>
</dbReference>
<dbReference type="InterPro" id="IPR037239">
    <property type="entry name" value="OSBP_sf"/>
</dbReference>
<name>A0A0D2M3A8_HYPSF</name>
<dbReference type="InterPro" id="IPR011993">
    <property type="entry name" value="PH-like_dom_sf"/>
</dbReference>
<feature type="compositionally biased region" description="Acidic residues" evidence="8">
    <location>
        <begin position="472"/>
        <end position="481"/>
    </location>
</feature>
<evidence type="ECO:0000313" key="10">
    <source>
        <dbReference type="EMBL" id="KJA17633.1"/>
    </source>
</evidence>
<feature type="compositionally biased region" description="Basic and acidic residues" evidence="8">
    <location>
        <begin position="1172"/>
        <end position="1184"/>
    </location>
</feature>
<keyword evidence="4" id="KW-0445">Lipid transport</keyword>
<dbReference type="FunFam" id="2.40.160.120:FF:000017">
    <property type="entry name" value="Oxysterol-binding protein homolog C2F12.05c"/>
    <property type="match status" value="1"/>
</dbReference>
<evidence type="ECO:0000259" key="9">
    <source>
        <dbReference type="PROSITE" id="PS50003"/>
    </source>
</evidence>
<feature type="compositionally biased region" description="Polar residues" evidence="8">
    <location>
        <begin position="627"/>
        <end position="636"/>
    </location>
</feature>
<dbReference type="AlphaFoldDB" id="A0A0D2M3A8"/>
<dbReference type="PROSITE" id="PS01013">
    <property type="entry name" value="OSBP"/>
    <property type="match status" value="1"/>
</dbReference>
<evidence type="ECO:0000256" key="6">
    <source>
        <dbReference type="PROSITE-ProRule" id="PRU00023"/>
    </source>
</evidence>
<dbReference type="GO" id="GO:0034727">
    <property type="term" value="P:piecemeal microautophagy of the nucleus"/>
    <property type="evidence" value="ECO:0007669"/>
    <property type="project" value="TreeGrafter"/>
</dbReference>
<dbReference type="Pfam" id="PF00169">
    <property type="entry name" value="PH"/>
    <property type="match status" value="1"/>
</dbReference>
<dbReference type="InterPro" id="IPR001849">
    <property type="entry name" value="PH_domain"/>
</dbReference>
<dbReference type="GO" id="GO:0006887">
    <property type="term" value="P:exocytosis"/>
    <property type="evidence" value="ECO:0007669"/>
    <property type="project" value="TreeGrafter"/>
</dbReference>
<evidence type="ECO:0000256" key="7">
    <source>
        <dbReference type="RuleBase" id="RU003844"/>
    </source>
</evidence>
<feature type="repeat" description="ANK" evidence="6">
    <location>
        <begin position="93"/>
        <end position="115"/>
    </location>
</feature>
<dbReference type="GO" id="GO:0032934">
    <property type="term" value="F:sterol binding"/>
    <property type="evidence" value="ECO:0007669"/>
    <property type="project" value="TreeGrafter"/>
</dbReference>
<dbReference type="GO" id="GO:0030011">
    <property type="term" value="P:maintenance of cell polarity"/>
    <property type="evidence" value="ECO:0007669"/>
    <property type="project" value="TreeGrafter"/>
</dbReference>
<accession>A0A0D2M3A8</accession>
<feature type="compositionally biased region" description="Polar residues" evidence="8">
    <location>
        <begin position="696"/>
        <end position="713"/>
    </location>
</feature>
<dbReference type="OMA" id="LPEMKGW"/>
<dbReference type="SMART" id="SM00233">
    <property type="entry name" value="PH"/>
    <property type="match status" value="1"/>
</dbReference>
<keyword evidence="5" id="KW-0446">Lipid-binding</keyword>
<evidence type="ECO:0000256" key="5">
    <source>
        <dbReference type="ARBA" id="ARBA00023121"/>
    </source>
</evidence>
<dbReference type="PANTHER" id="PTHR10972">
    <property type="entry name" value="OXYSTEROL-BINDING PROTEIN-RELATED"/>
    <property type="match status" value="1"/>
</dbReference>
<dbReference type="CDD" id="cd13292">
    <property type="entry name" value="PH_Osh1p_Osh2p_yeast"/>
    <property type="match status" value="1"/>
</dbReference>
<evidence type="ECO:0000256" key="1">
    <source>
        <dbReference type="ARBA" id="ARBA00008842"/>
    </source>
</evidence>
<feature type="repeat" description="ANK" evidence="6">
    <location>
        <begin position="196"/>
        <end position="228"/>
    </location>
</feature>
<evidence type="ECO:0000256" key="8">
    <source>
        <dbReference type="SAM" id="MobiDB-lite"/>
    </source>
</evidence>
<feature type="domain" description="PH" evidence="9">
    <location>
        <begin position="267"/>
        <end position="369"/>
    </location>
</feature>
<feature type="region of interest" description="Disordered" evidence="8">
    <location>
        <begin position="377"/>
        <end position="498"/>
    </location>
</feature>
<dbReference type="GO" id="GO:0097038">
    <property type="term" value="C:perinuclear endoplasmic reticulum"/>
    <property type="evidence" value="ECO:0007669"/>
    <property type="project" value="TreeGrafter"/>
</dbReference>
<protein>
    <recommendedName>
        <fullName evidence="9">PH domain-containing protein</fullName>
    </recommendedName>
</protein>
<feature type="compositionally biased region" description="Low complexity" evidence="8">
    <location>
        <begin position="436"/>
        <end position="452"/>
    </location>
</feature>
<dbReference type="InterPro" id="IPR036770">
    <property type="entry name" value="Ankyrin_rpt-contain_sf"/>
</dbReference>
<feature type="region of interest" description="Disordered" evidence="8">
    <location>
        <begin position="1172"/>
        <end position="1196"/>
    </location>
</feature>
<organism evidence="10 11">
    <name type="scientific">Hypholoma sublateritium (strain FD-334 SS-4)</name>
    <dbReference type="NCBI Taxonomy" id="945553"/>
    <lineage>
        <taxon>Eukaryota</taxon>
        <taxon>Fungi</taxon>
        <taxon>Dikarya</taxon>
        <taxon>Basidiomycota</taxon>
        <taxon>Agaricomycotina</taxon>
        <taxon>Agaricomycetes</taxon>
        <taxon>Agaricomycetidae</taxon>
        <taxon>Agaricales</taxon>
        <taxon>Agaricineae</taxon>
        <taxon>Strophariaceae</taxon>
        <taxon>Hypholoma</taxon>
    </lineage>
</organism>
<sequence>MSVVEGRPDGRPLANVEPLYQVKLLSALRNGDPTVIHPFLAEIGKDRRKSVDGDIDTGAAALHLAVRCGSVQTVSLLLAHRAISPNGIHPPGSGTTPLHLAASLGRLDIVTLLLEQENIDDSLRDSHGKTCREVARGKDVIRAIDDSRHFLNASYRSLLHSYILSPFENQPSPAMIQLLESPRVTFVDLSYLDEDTGTSLLHEAARRKDLRLIELGVRAGADVFVRNRKGKMAYEGSGKDERVRVFLRQFANHDKTLIANSTPLTEPPALKGYLNKYTNVAKGYNTRWFVLKNGVLSYYRHQDDESIASRGSISMKTAVLHVAERTRFEVHSIPSRGQHSKSGTQKWYMKANHPVEAHRWTEAIAKSIEWYKQREGLESDASSMTNSSALKATRRRSAESDSSGIRATSSINSQTLSGASLRRRSNLPIPGGGRNSIAGSSYSYIGSAESGSHMPPSETTIPPEVAAPDHDGGDEDNDGEDSSSSSSATRAPPHSNFDLQGNAAAAQLDLTAQLLINLQLPTNPSQHSLDTHNAIKDSLQTTQELLNEYLHMTREREEWWAKQLKKERSRQRFWEESLAVVVQEGETLEKELRARSRKRGSRVFGPSASGTISSLEKKRPSILGLPMTSSYSQLPSSVPEESPISADDGSPPPTATVATPKANAIPIPLIPPPSVANVPAFSLLGASVPNGGAQRQPPSRSATSDSLATQRSPLSYFPLDNTRATPGQRTALPKGDEDDYDTDEEDEFFDAIESNTLPNLLIHDEIMSPSSPAGFQLRGTDGLAKSVTRMPSMKAPIPKEIDIEPYEAYNHLRTRLSLGSDQRPSTSLWSVLKHSIGKDLTKISFPVFFNEPTSMLQRMAEDMEFSECLDVASHERDPLRRIAFVAAFAMSNYSSTIGRIAKPFNPMLSETFEYVRPDRQYRYVSEQVSHHPPISACWAESPFWHYFGEVDAQNKFMGKSFEIRPTGVAHAHLLIPEDLAPDYPRAQGTHSKGKVVEHYSWKKVTTNVSGFILGSPTIDHYGDMVITNHRTGDQCILTFKPRGWRGKDAYEISGQVIDADGGVAYEIAGRWNSQLVAKQTGVGNGQLHPDISVTGLNSPSVAPEYILLWRNSEKPPGSPFNLTPFAITLNDCPQAALRPFIAPTDCRLRPDQRAFELGKYELANELKQAQEEKQRSIRKAREEGTLPPHRPRWFMAETDGDTGERVWTPARTAEQELEYWKERDRVRREGGSKPWRGVDDIFIEEPRIVSELLAKQ</sequence>
<evidence type="ECO:0000256" key="3">
    <source>
        <dbReference type="ARBA" id="ARBA00022553"/>
    </source>
</evidence>
<comment type="similarity">
    <text evidence="1 7">Belongs to the OSBP family.</text>
</comment>
<dbReference type="Gene3D" id="2.40.160.120">
    <property type="match status" value="1"/>
</dbReference>
<dbReference type="PROSITE" id="PS50088">
    <property type="entry name" value="ANK_REPEAT"/>
    <property type="match status" value="2"/>
</dbReference>
<dbReference type="GO" id="GO:0006897">
    <property type="term" value="P:endocytosis"/>
    <property type="evidence" value="ECO:0007669"/>
    <property type="project" value="TreeGrafter"/>
</dbReference>
<evidence type="ECO:0000256" key="4">
    <source>
        <dbReference type="ARBA" id="ARBA00023055"/>
    </source>
</evidence>
<keyword evidence="2" id="KW-0813">Transport</keyword>
<dbReference type="Proteomes" id="UP000054270">
    <property type="component" value="Unassembled WGS sequence"/>
</dbReference>
<dbReference type="SUPFAM" id="SSF144000">
    <property type="entry name" value="Oxysterol-binding protein-like"/>
    <property type="match status" value="1"/>
</dbReference>
<dbReference type="InterPro" id="IPR002110">
    <property type="entry name" value="Ankyrin_rpt"/>
</dbReference>
<keyword evidence="3" id="KW-0597">Phosphoprotein</keyword>
<keyword evidence="6" id="KW-0040">ANK repeat</keyword>
<dbReference type="GO" id="GO:0006869">
    <property type="term" value="P:lipid transport"/>
    <property type="evidence" value="ECO:0007669"/>
    <property type="project" value="UniProtKB-KW"/>
</dbReference>
<reference evidence="11" key="1">
    <citation type="submission" date="2014-04" db="EMBL/GenBank/DDBJ databases">
        <title>Evolutionary Origins and Diversification of the Mycorrhizal Mutualists.</title>
        <authorList>
            <consortium name="DOE Joint Genome Institute"/>
            <consortium name="Mycorrhizal Genomics Consortium"/>
            <person name="Kohler A."/>
            <person name="Kuo A."/>
            <person name="Nagy L.G."/>
            <person name="Floudas D."/>
            <person name="Copeland A."/>
            <person name="Barry K.W."/>
            <person name="Cichocki N."/>
            <person name="Veneault-Fourrey C."/>
            <person name="LaButti K."/>
            <person name="Lindquist E.A."/>
            <person name="Lipzen A."/>
            <person name="Lundell T."/>
            <person name="Morin E."/>
            <person name="Murat C."/>
            <person name="Riley R."/>
            <person name="Ohm R."/>
            <person name="Sun H."/>
            <person name="Tunlid A."/>
            <person name="Henrissat B."/>
            <person name="Grigoriev I.V."/>
            <person name="Hibbett D.S."/>
            <person name="Martin F."/>
        </authorList>
    </citation>
    <scope>NUCLEOTIDE SEQUENCE [LARGE SCALE GENOMIC DNA]</scope>
    <source>
        <strain evidence="11">FD-334 SS-4</strain>
    </source>
</reference>
<dbReference type="Pfam" id="PF01237">
    <property type="entry name" value="Oxysterol_BP"/>
    <property type="match status" value="1"/>
</dbReference>
<dbReference type="GO" id="GO:0005635">
    <property type="term" value="C:nuclear envelope"/>
    <property type="evidence" value="ECO:0007669"/>
    <property type="project" value="TreeGrafter"/>
</dbReference>
<dbReference type="OrthoDB" id="1854502at2759"/>
<dbReference type="STRING" id="945553.A0A0D2M3A8"/>
<keyword evidence="11" id="KW-1185">Reference proteome</keyword>
<dbReference type="InterPro" id="IPR018494">
    <property type="entry name" value="Oxysterol-bd_CS"/>
</dbReference>
<dbReference type="Gene3D" id="1.25.40.20">
    <property type="entry name" value="Ankyrin repeat-containing domain"/>
    <property type="match status" value="2"/>
</dbReference>
<dbReference type="Gene3D" id="2.30.29.30">
    <property type="entry name" value="Pleckstrin-homology domain (PH domain)/Phosphotyrosine-binding domain (PTB)"/>
    <property type="match status" value="1"/>
</dbReference>
<feature type="compositionally biased region" description="Polar residues" evidence="8">
    <location>
        <begin position="380"/>
        <end position="390"/>
    </location>
</feature>
<dbReference type="EMBL" id="KN817600">
    <property type="protein sequence ID" value="KJA17633.1"/>
    <property type="molecule type" value="Genomic_DNA"/>
</dbReference>
<dbReference type="PANTHER" id="PTHR10972:SF205">
    <property type="entry name" value="OXYSTEROL-BINDING PROTEIN 1"/>
    <property type="match status" value="1"/>
</dbReference>
<dbReference type="PROSITE" id="PS50297">
    <property type="entry name" value="ANK_REP_REGION"/>
    <property type="match status" value="2"/>
</dbReference>
<dbReference type="SUPFAM" id="SSF48403">
    <property type="entry name" value="Ankyrin repeat"/>
    <property type="match status" value="1"/>
</dbReference>
<feature type="region of interest" description="Disordered" evidence="8">
    <location>
        <begin position="593"/>
        <end position="659"/>
    </location>
</feature>
<evidence type="ECO:0000256" key="2">
    <source>
        <dbReference type="ARBA" id="ARBA00022448"/>
    </source>
</evidence>
<dbReference type="GO" id="GO:0005829">
    <property type="term" value="C:cytosol"/>
    <property type="evidence" value="ECO:0007669"/>
    <property type="project" value="TreeGrafter"/>
</dbReference>
<dbReference type="Pfam" id="PF12796">
    <property type="entry name" value="Ank_2"/>
    <property type="match status" value="1"/>
</dbReference>
<feature type="compositionally biased region" description="Polar residues" evidence="8">
    <location>
        <begin position="400"/>
        <end position="418"/>
    </location>
</feature>
<gene>
    <name evidence="10" type="ORF">HYPSUDRAFT_46101</name>
</gene>
<dbReference type="GO" id="GO:0005886">
    <property type="term" value="C:plasma membrane"/>
    <property type="evidence" value="ECO:0007669"/>
    <property type="project" value="TreeGrafter"/>
</dbReference>
<feature type="region of interest" description="Disordered" evidence="8">
    <location>
        <begin position="689"/>
        <end position="742"/>
    </location>
</feature>